<evidence type="ECO:0000313" key="2">
    <source>
        <dbReference type="Proteomes" id="UP001549291"/>
    </source>
</evidence>
<proteinExistence type="predicted"/>
<protein>
    <submittedName>
        <fullName evidence="1">Uncharacterized protein</fullName>
    </submittedName>
</protein>
<organism evidence="1 2">
    <name type="scientific">Bradyrhizobium japonicum</name>
    <dbReference type="NCBI Taxonomy" id="375"/>
    <lineage>
        <taxon>Bacteria</taxon>
        <taxon>Pseudomonadati</taxon>
        <taxon>Pseudomonadota</taxon>
        <taxon>Alphaproteobacteria</taxon>
        <taxon>Hyphomicrobiales</taxon>
        <taxon>Nitrobacteraceae</taxon>
        <taxon>Bradyrhizobium</taxon>
    </lineage>
</organism>
<dbReference type="EMBL" id="JBEPTQ010000002">
    <property type="protein sequence ID" value="MET4719436.1"/>
    <property type="molecule type" value="Genomic_DNA"/>
</dbReference>
<evidence type="ECO:0000313" key="1">
    <source>
        <dbReference type="EMBL" id="MET4719436.1"/>
    </source>
</evidence>
<gene>
    <name evidence="1" type="ORF">ABIF63_003542</name>
</gene>
<comment type="caution">
    <text evidence="1">The sequence shown here is derived from an EMBL/GenBank/DDBJ whole genome shotgun (WGS) entry which is preliminary data.</text>
</comment>
<accession>A0ABV2RRC6</accession>
<keyword evidence="2" id="KW-1185">Reference proteome</keyword>
<name>A0ABV2RRC6_BRAJP</name>
<reference evidence="1 2" key="1">
    <citation type="submission" date="2024-06" db="EMBL/GenBank/DDBJ databases">
        <title>Genomic Encyclopedia of Type Strains, Phase V (KMG-V): Genome sequencing to study the core and pangenomes of soil and plant-associated prokaryotes.</title>
        <authorList>
            <person name="Whitman W."/>
        </authorList>
    </citation>
    <scope>NUCLEOTIDE SEQUENCE [LARGE SCALE GENOMIC DNA]</scope>
    <source>
        <strain evidence="1 2">USDA 160</strain>
    </source>
</reference>
<dbReference type="Proteomes" id="UP001549291">
    <property type="component" value="Unassembled WGS sequence"/>
</dbReference>
<sequence length="94" mass="10649">MPAPDWSLLFGPPTEAALVPADWLKSIEPRCAFPKLYRAPVYKQFGTFPSFRLVLHHNINAERYVPRAIDYICPKLSHDPALKHPQAGTNLEPI</sequence>